<comment type="caution">
    <text evidence="1">The sequence shown here is derived from an EMBL/GenBank/DDBJ whole genome shotgun (WGS) entry which is preliminary data.</text>
</comment>
<dbReference type="EMBL" id="JBHUIK010000007">
    <property type="protein sequence ID" value="MFD2216406.1"/>
    <property type="molecule type" value="Genomic_DNA"/>
</dbReference>
<gene>
    <name evidence="1" type="ORF">ACFSKK_22275</name>
</gene>
<protein>
    <submittedName>
        <fullName evidence="1">Uncharacterized protein</fullName>
    </submittedName>
</protein>
<evidence type="ECO:0000313" key="2">
    <source>
        <dbReference type="Proteomes" id="UP001597318"/>
    </source>
</evidence>
<dbReference type="Proteomes" id="UP001597318">
    <property type="component" value="Unassembled WGS sequence"/>
</dbReference>
<organism evidence="1 2">
    <name type="scientific">Metabacillus endolithicus</name>
    <dbReference type="NCBI Taxonomy" id="1535204"/>
    <lineage>
        <taxon>Bacteria</taxon>
        <taxon>Bacillati</taxon>
        <taxon>Bacillota</taxon>
        <taxon>Bacilli</taxon>
        <taxon>Bacillales</taxon>
        <taxon>Bacillaceae</taxon>
        <taxon>Metabacillus</taxon>
    </lineage>
</organism>
<name>A0ABW5C3K4_9BACI</name>
<reference evidence="2" key="1">
    <citation type="journal article" date="2019" name="Int. J. Syst. Evol. Microbiol.">
        <title>The Global Catalogue of Microorganisms (GCM) 10K type strain sequencing project: providing services to taxonomists for standard genome sequencing and annotation.</title>
        <authorList>
            <consortium name="The Broad Institute Genomics Platform"/>
            <consortium name="The Broad Institute Genome Sequencing Center for Infectious Disease"/>
            <person name="Wu L."/>
            <person name="Ma J."/>
        </authorList>
    </citation>
    <scope>NUCLEOTIDE SEQUENCE [LARGE SCALE GENOMIC DNA]</scope>
    <source>
        <strain evidence="2">CGMCC 1.15474</strain>
    </source>
</reference>
<accession>A0ABW5C3K4</accession>
<proteinExistence type="predicted"/>
<evidence type="ECO:0000313" key="1">
    <source>
        <dbReference type="EMBL" id="MFD2216406.1"/>
    </source>
</evidence>
<sequence>MLKRYKAAARITHHLKKIDDVKSTCNPDDILDFIINNLSEDQLIKISNDLFTLERQKTNSRNYLLVIASGIINLKNNDQH</sequence>
<keyword evidence="2" id="KW-1185">Reference proteome</keyword>
<dbReference type="RefSeq" id="WP_247347703.1">
    <property type="nucleotide sequence ID" value="NZ_CP095551.1"/>
</dbReference>